<sequence length="46" mass="5377">MHLSPKLNFGLKPACYLPFTCVHMMFHMIVMATQKVVFLLIFFCVQ</sequence>
<name>A0A0E9UB78_ANGAN</name>
<protein>
    <submittedName>
        <fullName evidence="2">Uncharacterized protein</fullName>
    </submittedName>
</protein>
<evidence type="ECO:0000256" key="1">
    <source>
        <dbReference type="SAM" id="Phobius"/>
    </source>
</evidence>
<organism evidence="2">
    <name type="scientific">Anguilla anguilla</name>
    <name type="common">European freshwater eel</name>
    <name type="synonym">Muraena anguilla</name>
    <dbReference type="NCBI Taxonomy" id="7936"/>
    <lineage>
        <taxon>Eukaryota</taxon>
        <taxon>Metazoa</taxon>
        <taxon>Chordata</taxon>
        <taxon>Craniata</taxon>
        <taxon>Vertebrata</taxon>
        <taxon>Euteleostomi</taxon>
        <taxon>Actinopterygii</taxon>
        <taxon>Neopterygii</taxon>
        <taxon>Teleostei</taxon>
        <taxon>Anguilliformes</taxon>
        <taxon>Anguillidae</taxon>
        <taxon>Anguilla</taxon>
    </lineage>
</organism>
<dbReference type="AlphaFoldDB" id="A0A0E9UB78"/>
<dbReference type="EMBL" id="GBXM01045610">
    <property type="protein sequence ID" value="JAH62967.1"/>
    <property type="molecule type" value="Transcribed_RNA"/>
</dbReference>
<keyword evidence="1" id="KW-1133">Transmembrane helix</keyword>
<proteinExistence type="predicted"/>
<reference evidence="2" key="1">
    <citation type="submission" date="2014-11" db="EMBL/GenBank/DDBJ databases">
        <authorList>
            <person name="Amaro Gonzalez C."/>
        </authorList>
    </citation>
    <scope>NUCLEOTIDE SEQUENCE</scope>
</reference>
<feature type="transmembrane region" description="Helical" evidence="1">
    <location>
        <begin position="24"/>
        <end position="45"/>
    </location>
</feature>
<keyword evidence="1" id="KW-0812">Transmembrane</keyword>
<accession>A0A0E9UB78</accession>
<keyword evidence="1" id="KW-0472">Membrane</keyword>
<evidence type="ECO:0000313" key="2">
    <source>
        <dbReference type="EMBL" id="JAH62967.1"/>
    </source>
</evidence>
<reference evidence="2" key="2">
    <citation type="journal article" date="2015" name="Fish Shellfish Immunol.">
        <title>Early steps in the European eel (Anguilla anguilla)-Vibrio vulnificus interaction in the gills: Role of the RtxA13 toxin.</title>
        <authorList>
            <person name="Callol A."/>
            <person name="Pajuelo D."/>
            <person name="Ebbesson L."/>
            <person name="Teles M."/>
            <person name="MacKenzie S."/>
            <person name="Amaro C."/>
        </authorList>
    </citation>
    <scope>NUCLEOTIDE SEQUENCE</scope>
</reference>